<accession>A0ABQ2IS94</accession>
<evidence type="ECO:0000256" key="1">
    <source>
        <dbReference type="SAM" id="Phobius"/>
    </source>
</evidence>
<comment type="caution">
    <text evidence="2">The sequence shown here is derived from an EMBL/GenBank/DDBJ whole genome shotgun (WGS) entry which is preliminary data.</text>
</comment>
<organism evidence="2 3">
    <name type="scientific">Deinococcus daejeonensis</name>
    <dbReference type="NCBI Taxonomy" id="1007098"/>
    <lineage>
        <taxon>Bacteria</taxon>
        <taxon>Thermotogati</taxon>
        <taxon>Deinococcota</taxon>
        <taxon>Deinococci</taxon>
        <taxon>Deinococcales</taxon>
        <taxon>Deinococcaceae</taxon>
        <taxon>Deinococcus</taxon>
    </lineage>
</organism>
<evidence type="ECO:0000313" key="2">
    <source>
        <dbReference type="EMBL" id="GGN27697.1"/>
    </source>
</evidence>
<feature type="transmembrane region" description="Helical" evidence="1">
    <location>
        <begin position="63"/>
        <end position="81"/>
    </location>
</feature>
<name>A0ABQ2IS94_9DEIO</name>
<dbReference type="Proteomes" id="UP000645517">
    <property type="component" value="Unassembled WGS sequence"/>
</dbReference>
<feature type="transmembrane region" description="Helical" evidence="1">
    <location>
        <begin position="389"/>
        <end position="418"/>
    </location>
</feature>
<reference evidence="3" key="1">
    <citation type="journal article" date="2019" name="Int. J. Syst. Evol. Microbiol.">
        <title>The Global Catalogue of Microorganisms (GCM) 10K type strain sequencing project: providing services to taxonomists for standard genome sequencing and annotation.</title>
        <authorList>
            <consortium name="The Broad Institute Genomics Platform"/>
            <consortium name="The Broad Institute Genome Sequencing Center for Infectious Disease"/>
            <person name="Wu L."/>
            <person name="Ma J."/>
        </authorList>
    </citation>
    <scope>NUCLEOTIDE SEQUENCE [LARGE SCALE GENOMIC DNA]</scope>
    <source>
        <strain evidence="3">JCM 16918</strain>
    </source>
</reference>
<feature type="transmembrane region" description="Helical" evidence="1">
    <location>
        <begin position="102"/>
        <end position="127"/>
    </location>
</feature>
<feature type="transmembrane region" description="Helical" evidence="1">
    <location>
        <begin position="274"/>
        <end position="304"/>
    </location>
</feature>
<protein>
    <submittedName>
        <fullName evidence="2">Uncharacterized protein</fullName>
    </submittedName>
</protein>
<feature type="transmembrane region" description="Helical" evidence="1">
    <location>
        <begin position="26"/>
        <end position="51"/>
    </location>
</feature>
<keyword evidence="3" id="KW-1185">Reference proteome</keyword>
<sequence>MTPTDRAWLVWWWRSARRDLAWTWGAWRLGGVPLMLAFLLGCAGVAVFSVWPMLPPAPVGVPWALPVALACGWLLLGLTGSRPGLSPRGLEWAALRGPVRPAWALAPALARAALPGALTGLALGAALLAWSPALWPLALSLPWLGAGGRMLHAARHVRRLAGRTGWPVTALAALPLLALLHPALLPMGAALTLLGAGWHWARTLADDLPPRLLVQLEVEAVRAGARRFGLPVPDVDADGRRPPRRWAPALRRASPLGALWWRGALQLTRRRSRLLAGVLGAALAGAGMALGQPVVAGLLLVPALGLRTPTHLPFAPVPRRRARLAGHLPATLTLGGAALLGALLAGGGAPILLSAALTPWAALGVRSALGESVGDAAVAAQLPFAAAMAPGVVGALLGGFGVAGLAPLALLALGWVTLVG</sequence>
<feature type="transmembrane region" description="Helical" evidence="1">
    <location>
        <begin position="184"/>
        <end position="201"/>
    </location>
</feature>
<proteinExistence type="predicted"/>
<dbReference type="EMBL" id="BMOR01000001">
    <property type="protein sequence ID" value="GGN27697.1"/>
    <property type="molecule type" value="Genomic_DNA"/>
</dbReference>
<keyword evidence="1" id="KW-1133">Transmembrane helix</keyword>
<evidence type="ECO:0000313" key="3">
    <source>
        <dbReference type="Proteomes" id="UP000645517"/>
    </source>
</evidence>
<keyword evidence="1" id="KW-0812">Transmembrane</keyword>
<keyword evidence="1" id="KW-0472">Membrane</keyword>
<dbReference type="RefSeq" id="WP_189053051.1">
    <property type="nucleotide sequence ID" value="NZ_BMOR01000001.1"/>
</dbReference>
<gene>
    <name evidence="2" type="ORF">GCM10010842_00830</name>
</gene>